<evidence type="ECO:0000313" key="1">
    <source>
        <dbReference type="EMBL" id="CAJ2633799.1"/>
    </source>
</evidence>
<dbReference type="EMBL" id="CASHSV030000002">
    <property type="protein sequence ID" value="CAJ2633799.1"/>
    <property type="molecule type" value="Genomic_DNA"/>
</dbReference>
<keyword evidence="2" id="KW-1185">Reference proteome</keyword>
<sequence length="511" mass="58438">MNIQPKIEPGSPSTNHVILDRDEDETYLNLIETPHNFEDKTIPDLVEVLRGACLQETFDKVESVLVSKDLELRNKIQLLEQNVEMEKLGRLKAEEEVKKREELCEEGKKVQQRYLALLKEVKIAGLVDHRETIDVLRKRNVQLRELCEKGKREVQNYEAMFKEAEIARLVDRDALKEVKKKNIEFECEVKKLEEKRVEDWNELQVLKSKNGELESRVLELKEKRVEDGNALDVLRKMKDGLEHEVLELRRKKVEDEKSLVFLKLKNGELEYEVLEFRKLKEKWEEDTNDLGGIREKNAELENEVLELKKKWLNDSNALEELRSKVRVLEDDKKASADIEIKNGELKQSVNNNLATISKLKNENNNLYIKFIGLLERVAKVEDDTKLLMSVDASGGRNNDGEAAIASTRLQNKWGMDALGASSASGRLKMEKDIDDDQLMSRGMHEKNTISGIAAKNGHPTPSSSVAVDMSKRKHSMADTETSSSGSSCCDLSYLDDLASSFEVSEAKKKKM</sequence>
<comment type="caution">
    <text evidence="1">The sequence shown here is derived from an EMBL/GenBank/DDBJ whole genome shotgun (WGS) entry which is preliminary data.</text>
</comment>
<gene>
    <name evidence="1" type="ORF">MILVUS5_LOCUS4834</name>
</gene>
<evidence type="ECO:0000313" key="2">
    <source>
        <dbReference type="Proteomes" id="UP001177021"/>
    </source>
</evidence>
<organism evidence="1 2">
    <name type="scientific">Trifolium pratense</name>
    <name type="common">Red clover</name>
    <dbReference type="NCBI Taxonomy" id="57577"/>
    <lineage>
        <taxon>Eukaryota</taxon>
        <taxon>Viridiplantae</taxon>
        <taxon>Streptophyta</taxon>
        <taxon>Embryophyta</taxon>
        <taxon>Tracheophyta</taxon>
        <taxon>Spermatophyta</taxon>
        <taxon>Magnoliopsida</taxon>
        <taxon>eudicotyledons</taxon>
        <taxon>Gunneridae</taxon>
        <taxon>Pentapetalae</taxon>
        <taxon>rosids</taxon>
        <taxon>fabids</taxon>
        <taxon>Fabales</taxon>
        <taxon>Fabaceae</taxon>
        <taxon>Papilionoideae</taxon>
        <taxon>50 kb inversion clade</taxon>
        <taxon>NPAAA clade</taxon>
        <taxon>Hologalegina</taxon>
        <taxon>IRL clade</taxon>
        <taxon>Trifolieae</taxon>
        <taxon>Trifolium</taxon>
    </lineage>
</organism>
<name>A0ACB0INI7_TRIPR</name>
<dbReference type="Proteomes" id="UP001177021">
    <property type="component" value="Unassembled WGS sequence"/>
</dbReference>
<accession>A0ACB0INI7</accession>
<proteinExistence type="predicted"/>
<protein>
    <submittedName>
        <fullName evidence="1">Uncharacterized protein</fullName>
    </submittedName>
</protein>
<reference evidence="1" key="1">
    <citation type="submission" date="2023-10" db="EMBL/GenBank/DDBJ databases">
        <authorList>
            <person name="Rodriguez Cubillos JULIANA M."/>
            <person name="De Vega J."/>
        </authorList>
    </citation>
    <scope>NUCLEOTIDE SEQUENCE</scope>
</reference>